<sequence>MSTPKSGRNGDPSPLWDSSSPPAPAPASCCNPVVDVIRDGGTKINARFIVAGGVQFVGGLVDIEDQLAGRSLFSHYSSCGRPYTGRGGLGTEFLLPKV</sequence>
<accession>A0A843W1H3</accession>
<evidence type="ECO:0000313" key="2">
    <source>
        <dbReference type="EMBL" id="MQM00658.1"/>
    </source>
</evidence>
<proteinExistence type="predicted"/>
<dbReference type="EMBL" id="NMUH01002545">
    <property type="protein sequence ID" value="MQM00658.1"/>
    <property type="molecule type" value="Genomic_DNA"/>
</dbReference>
<reference evidence="2" key="1">
    <citation type="submission" date="2017-07" db="EMBL/GenBank/DDBJ databases">
        <title>Taro Niue Genome Assembly and Annotation.</title>
        <authorList>
            <person name="Atibalentja N."/>
            <person name="Keating K."/>
            <person name="Fields C.J."/>
        </authorList>
    </citation>
    <scope>NUCLEOTIDE SEQUENCE</scope>
    <source>
        <strain evidence="2">Niue_2</strain>
        <tissue evidence="2">Leaf</tissue>
    </source>
</reference>
<evidence type="ECO:0000256" key="1">
    <source>
        <dbReference type="SAM" id="MobiDB-lite"/>
    </source>
</evidence>
<name>A0A843W1H3_COLES</name>
<comment type="caution">
    <text evidence="2">The sequence shown here is derived from an EMBL/GenBank/DDBJ whole genome shotgun (WGS) entry which is preliminary data.</text>
</comment>
<gene>
    <name evidence="2" type="ORF">Taro_033387</name>
</gene>
<feature type="region of interest" description="Disordered" evidence="1">
    <location>
        <begin position="1"/>
        <end position="26"/>
    </location>
</feature>
<keyword evidence="3" id="KW-1185">Reference proteome</keyword>
<evidence type="ECO:0000313" key="3">
    <source>
        <dbReference type="Proteomes" id="UP000652761"/>
    </source>
</evidence>
<dbReference type="Proteomes" id="UP000652761">
    <property type="component" value="Unassembled WGS sequence"/>
</dbReference>
<organism evidence="2 3">
    <name type="scientific">Colocasia esculenta</name>
    <name type="common">Wild taro</name>
    <name type="synonym">Arum esculentum</name>
    <dbReference type="NCBI Taxonomy" id="4460"/>
    <lineage>
        <taxon>Eukaryota</taxon>
        <taxon>Viridiplantae</taxon>
        <taxon>Streptophyta</taxon>
        <taxon>Embryophyta</taxon>
        <taxon>Tracheophyta</taxon>
        <taxon>Spermatophyta</taxon>
        <taxon>Magnoliopsida</taxon>
        <taxon>Liliopsida</taxon>
        <taxon>Araceae</taxon>
        <taxon>Aroideae</taxon>
        <taxon>Colocasieae</taxon>
        <taxon>Colocasia</taxon>
    </lineage>
</organism>
<protein>
    <submittedName>
        <fullName evidence="2">Uncharacterized protein</fullName>
    </submittedName>
</protein>
<dbReference type="AlphaFoldDB" id="A0A843W1H3"/>